<keyword evidence="2 9" id="KW-0963">Cytoplasm</keyword>
<dbReference type="SUPFAM" id="SSF52374">
    <property type="entry name" value="Nucleotidylyl transferase"/>
    <property type="match status" value="1"/>
</dbReference>
<evidence type="ECO:0000256" key="3">
    <source>
        <dbReference type="ARBA" id="ARBA00022598"/>
    </source>
</evidence>
<dbReference type="FunFam" id="3.40.50.620:FF:000060">
    <property type="entry name" value="Leucine--tRNA ligase"/>
    <property type="match status" value="1"/>
</dbReference>
<dbReference type="NCBIfam" id="TIGR00396">
    <property type="entry name" value="leuS_bact"/>
    <property type="match status" value="1"/>
</dbReference>
<dbReference type="InterPro" id="IPR002302">
    <property type="entry name" value="Leu-tRNA-ligase"/>
</dbReference>
<dbReference type="eggNOG" id="COG0495">
    <property type="taxonomic scope" value="Bacteria"/>
</dbReference>
<dbReference type="SUPFAM" id="SSF50677">
    <property type="entry name" value="ValRS/IleRS/LeuRS editing domain"/>
    <property type="match status" value="1"/>
</dbReference>
<dbReference type="PANTHER" id="PTHR43740">
    <property type="entry name" value="LEUCYL-TRNA SYNTHETASE"/>
    <property type="match status" value="1"/>
</dbReference>
<feature type="short sequence motif" description="'KMSKS' region" evidence="9">
    <location>
        <begin position="763"/>
        <end position="767"/>
    </location>
</feature>
<dbReference type="SUPFAM" id="SSF47323">
    <property type="entry name" value="Anticodon-binding domain of a subclass of class I aminoacyl-tRNA synthetases"/>
    <property type="match status" value="1"/>
</dbReference>
<keyword evidence="6 9" id="KW-0648">Protein biosynthesis</keyword>
<keyword evidence="5 9" id="KW-0067">ATP-binding</keyword>
<evidence type="ECO:0000256" key="8">
    <source>
        <dbReference type="ARBA" id="ARBA00047469"/>
    </source>
</evidence>
<dbReference type="Pfam" id="PF09334">
    <property type="entry name" value="tRNA-synt_1g"/>
    <property type="match status" value="1"/>
</dbReference>
<dbReference type="AlphaFoldDB" id="A0A087BNH1"/>
<dbReference type="InterPro" id="IPR015413">
    <property type="entry name" value="Methionyl/Leucyl_tRNA_Synth"/>
</dbReference>
<comment type="caution">
    <text evidence="9">Lacks conserved residue(s) required for the propagation of feature annotation.</text>
</comment>
<keyword evidence="7 9" id="KW-0030">Aminoacyl-tRNA synthetase</keyword>
<dbReference type="GO" id="GO:0006429">
    <property type="term" value="P:leucyl-tRNA aminoacylation"/>
    <property type="evidence" value="ECO:0007669"/>
    <property type="project" value="UniProtKB-UniRule"/>
</dbReference>
<dbReference type="GO" id="GO:0004823">
    <property type="term" value="F:leucine-tRNA ligase activity"/>
    <property type="evidence" value="ECO:0007669"/>
    <property type="project" value="UniProtKB-UniRule"/>
</dbReference>
<dbReference type="PROSITE" id="PS00178">
    <property type="entry name" value="AA_TRNA_LIGASE_I"/>
    <property type="match status" value="1"/>
</dbReference>
<evidence type="ECO:0000256" key="7">
    <source>
        <dbReference type="ARBA" id="ARBA00023146"/>
    </source>
</evidence>
<dbReference type="InterPro" id="IPR025709">
    <property type="entry name" value="Leu_tRNA-synth_edit"/>
</dbReference>
<dbReference type="Pfam" id="PF13603">
    <property type="entry name" value="tRNA-synt_1_2"/>
    <property type="match status" value="1"/>
</dbReference>
<evidence type="ECO:0000256" key="1">
    <source>
        <dbReference type="ARBA" id="ARBA00005594"/>
    </source>
</evidence>
<accession>A0A087BNH1</accession>
<evidence type="ECO:0000256" key="10">
    <source>
        <dbReference type="RuleBase" id="RU363039"/>
    </source>
</evidence>
<evidence type="ECO:0000259" key="13">
    <source>
        <dbReference type="Pfam" id="PF09334"/>
    </source>
</evidence>
<dbReference type="Gene3D" id="3.90.740.10">
    <property type="entry name" value="Valyl/Leucyl/Isoleucyl-tRNA synthetase, editing domain"/>
    <property type="match status" value="1"/>
</dbReference>
<evidence type="ECO:0000256" key="4">
    <source>
        <dbReference type="ARBA" id="ARBA00022741"/>
    </source>
</evidence>
<name>A0A087BNH1_9BIFI</name>
<feature type="domain" description="Leucyl-tRNA synthetase editing" evidence="14">
    <location>
        <begin position="310"/>
        <end position="497"/>
    </location>
</feature>
<keyword evidence="3 9" id="KW-0436">Ligase</keyword>
<comment type="caution">
    <text evidence="15">The sequence shown here is derived from an EMBL/GenBank/DDBJ whole genome shotgun (WGS) entry which is preliminary data.</text>
</comment>
<feature type="region of interest" description="Disordered" evidence="11">
    <location>
        <begin position="576"/>
        <end position="601"/>
    </location>
</feature>
<evidence type="ECO:0000256" key="6">
    <source>
        <dbReference type="ARBA" id="ARBA00022917"/>
    </source>
</evidence>
<proteinExistence type="inferred from homology"/>
<gene>
    <name evidence="9" type="primary">leuS</name>
    <name evidence="15" type="ORF">BMIN_0469</name>
</gene>
<dbReference type="EMBL" id="JGZD01000009">
    <property type="protein sequence ID" value="KFI72571.1"/>
    <property type="molecule type" value="Genomic_DNA"/>
</dbReference>
<dbReference type="RefSeq" id="WP_022860596.1">
    <property type="nucleotide sequence ID" value="NZ_JGZD01000009.1"/>
</dbReference>
<dbReference type="GO" id="GO:0005524">
    <property type="term" value="F:ATP binding"/>
    <property type="evidence" value="ECO:0007669"/>
    <property type="project" value="UniProtKB-UniRule"/>
</dbReference>
<dbReference type="EC" id="6.1.1.4" evidence="9"/>
<dbReference type="InterPro" id="IPR009080">
    <property type="entry name" value="tRNAsynth_Ia_anticodon-bd"/>
</dbReference>
<reference evidence="15 16" key="1">
    <citation type="submission" date="2014-03" db="EMBL/GenBank/DDBJ databases">
        <title>Genomics of Bifidobacteria.</title>
        <authorList>
            <person name="Ventura M."/>
            <person name="Milani C."/>
            <person name="Lugli G.A."/>
        </authorList>
    </citation>
    <scope>NUCLEOTIDE SEQUENCE [LARGE SCALE GENOMIC DNA]</scope>
    <source>
        <strain evidence="15 16">LMG 11592</strain>
    </source>
</reference>
<dbReference type="STRING" id="1693.BMIN_0469"/>
<dbReference type="InterPro" id="IPR013155">
    <property type="entry name" value="M/V/L/I-tRNA-synth_anticd-bd"/>
</dbReference>
<evidence type="ECO:0000256" key="9">
    <source>
        <dbReference type="HAMAP-Rule" id="MF_00049"/>
    </source>
</evidence>
<dbReference type="InterPro" id="IPR009008">
    <property type="entry name" value="Val/Leu/Ile-tRNA-synth_edit"/>
</dbReference>
<evidence type="ECO:0000259" key="12">
    <source>
        <dbReference type="Pfam" id="PF08264"/>
    </source>
</evidence>
<dbReference type="HAMAP" id="MF_00049_B">
    <property type="entry name" value="Leu_tRNA_synth_B"/>
    <property type="match status" value="1"/>
</dbReference>
<dbReference type="InterPro" id="IPR014729">
    <property type="entry name" value="Rossmann-like_a/b/a_fold"/>
</dbReference>
<organism evidence="15 16">
    <name type="scientific">Bifidobacterium minimum</name>
    <dbReference type="NCBI Taxonomy" id="1693"/>
    <lineage>
        <taxon>Bacteria</taxon>
        <taxon>Bacillati</taxon>
        <taxon>Actinomycetota</taxon>
        <taxon>Actinomycetes</taxon>
        <taxon>Bifidobacteriales</taxon>
        <taxon>Bifidobacteriaceae</taxon>
        <taxon>Bifidobacterium</taxon>
    </lineage>
</organism>
<comment type="catalytic activity">
    <reaction evidence="8 9">
        <text>tRNA(Leu) + L-leucine + ATP = L-leucyl-tRNA(Leu) + AMP + diphosphate</text>
        <dbReference type="Rhea" id="RHEA:11688"/>
        <dbReference type="Rhea" id="RHEA-COMP:9613"/>
        <dbReference type="Rhea" id="RHEA-COMP:9622"/>
        <dbReference type="ChEBI" id="CHEBI:30616"/>
        <dbReference type="ChEBI" id="CHEBI:33019"/>
        <dbReference type="ChEBI" id="CHEBI:57427"/>
        <dbReference type="ChEBI" id="CHEBI:78442"/>
        <dbReference type="ChEBI" id="CHEBI:78494"/>
        <dbReference type="ChEBI" id="CHEBI:456215"/>
        <dbReference type="EC" id="6.1.1.4"/>
    </reaction>
</comment>
<dbReference type="FunFam" id="3.40.50.620:FF:000056">
    <property type="entry name" value="Leucine--tRNA ligase"/>
    <property type="match status" value="1"/>
</dbReference>
<sequence length="990" mass="110689">MSDNEKSVDRDSDDAARTPFRYNADLAQKIEGKWQSYWDDEGTFWAANVSGDLKDSRGRNAEGRPSYFAMDMFPYPSGKGLHVGHPLGYLATDVVSRYHRMKGENVLHAMGYDAFGLPAEQYAVQTGQHPRVTTEANIANMRRQLHRMGLSFDDRRSFATIDPGYMRWTQWIFSRIYDAWYDPDAIRADGGKGSARPISELIAQFEDGSRVIPGHGSGSWNDLTAAEKSDVLNGYRLAYISKSPVNWCPGLGTVLANEEVTAEGRSERGNFPVFQRELRQWSMRITAYGHRLIEDLDTIDWPEKVKLMQRNWIGESHGASVHFAVETAEGTKDMEVYTTRPDTLFGTTFAVVSPEHDLLQFVPERWPDGVPASWTGGYAGPREAVAEYRRSAESKTAKDRVDEAGEKTGLFTGLYAINPITGARLPLFTADYVLMDYGTGAIMAVPGGDQRDYDFAAKFGLPVIYTVSPLPESDDGLENYVGKAPFVSHDGIVVNSSVEATATTGRPLSLNGLRVDEAIAKVSQWLESAGVGKGTVSYRLRDWLFSRQRYWGEPFPIVYDEDGVPHLVPDDQLPINLPEVPDYSPKTFDPDDSASNPEAPLSRNEDWVRVVMDLGDGPKTYHRDTNTMPNWAGSCWYYMRYLDPRDERHMVEGDEYDYWMGPHHNATAGDSGGVDLYVGGVEHAVLHLLYSRFWHKVLYDLGFVDSPEPFHKLFNQGMIQAFAYTDERGQYVPAAEVEQGPDSASGEPTFTWHGEPVNREFGKMGKSLKNIITPDDMYRDYGADTFRLYEMSMGPLDESRPWNTRNVVGGMRFLQRLWRNVIDERTGDLVVVDDAPDVRTLKLLNNTIVDVTAEMEGMRPNTAIAKLIVLNNHLTSLPVVPRSVVEPLVLMLSPIAPHICEELWSRLGHEGSLAHVPWPRADERYVGQDTVTAVVQVAGKVRAKLEVSPDIDPAELRAMALDAVASRLGGKEPRKIIVKAPKIVSIVPAL</sequence>
<dbReference type="Proteomes" id="UP000029014">
    <property type="component" value="Unassembled WGS sequence"/>
</dbReference>
<evidence type="ECO:0000256" key="11">
    <source>
        <dbReference type="SAM" id="MobiDB-lite"/>
    </source>
</evidence>
<dbReference type="Gene3D" id="1.10.730.10">
    <property type="entry name" value="Isoleucyl-tRNA Synthetase, Domain 1"/>
    <property type="match status" value="2"/>
</dbReference>
<dbReference type="InterPro" id="IPR001412">
    <property type="entry name" value="aa-tRNA-synth_I_CS"/>
</dbReference>
<keyword evidence="4 9" id="KW-0547">Nucleotide-binding</keyword>
<dbReference type="PANTHER" id="PTHR43740:SF2">
    <property type="entry name" value="LEUCINE--TRNA LIGASE, MITOCHONDRIAL"/>
    <property type="match status" value="1"/>
</dbReference>
<evidence type="ECO:0000313" key="15">
    <source>
        <dbReference type="EMBL" id="KFI72571.1"/>
    </source>
</evidence>
<dbReference type="GO" id="GO:0002161">
    <property type="term" value="F:aminoacyl-tRNA deacylase activity"/>
    <property type="evidence" value="ECO:0007669"/>
    <property type="project" value="InterPro"/>
</dbReference>
<protein>
    <recommendedName>
        <fullName evidence="9">Leucine--tRNA ligase</fullName>
        <ecNumber evidence="9">6.1.1.4</ecNumber>
    </recommendedName>
    <alternativeName>
        <fullName evidence="9">Leucyl-tRNA synthetase</fullName>
        <shortName evidence="9">LeuRS</shortName>
    </alternativeName>
</protein>
<evidence type="ECO:0000259" key="14">
    <source>
        <dbReference type="Pfam" id="PF13603"/>
    </source>
</evidence>
<dbReference type="FunFam" id="1.10.730.10:FF:000011">
    <property type="entry name" value="Leucine--tRNA ligase chloroplastic/mitochondrial"/>
    <property type="match status" value="1"/>
</dbReference>
<dbReference type="GO" id="GO:0005829">
    <property type="term" value="C:cytosol"/>
    <property type="evidence" value="ECO:0007669"/>
    <property type="project" value="TreeGrafter"/>
</dbReference>
<feature type="domain" description="Methionyl/Leucyl tRNA synthetase" evidence="13">
    <location>
        <begin position="73"/>
        <end position="155"/>
    </location>
</feature>
<dbReference type="FunFam" id="3.40.50.620:FF:000087">
    <property type="entry name" value="Leucine--tRNA ligase"/>
    <property type="match status" value="1"/>
</dbReference>
<evidence type="ECO:0000256" key="2">
    <source>
        <dbReference type="ARBA" id="ARBA00022490"/>
    </source>
</evidence>
<dbReference type="PRINTS" id="PR00985">
    <property type="entry name" value="TRNASYNTHLEU"/>
</dbReference>
<dbReference type="CDD" id="cd07958">
    <property type="entry name" value="Anticodon_Ia_Leu_BEm"/>
    <property type="match status" value="1"/>
</dbReference>
<feature type="domain" description="Methionyl/Valyl/Leucyl/Isoleucyl-tRNA synthetase anticodon-binding" evidence="12">
    <location>
        <begin position="841"/>
        <end position="952"/>
    </location>
</feature>
<evidence type="ECO:0000313" key="16">
    <source>
        <dbReference type="Proteomes" id="UP000029014"/>
    </source>
</evidence>
<dbReference type="Gene3D" id="3.40.50.620">
    <property type="entry name" value="HUPs"/>
    <property type="match status" value="3"/>
</dbReference>
<dbReference type="Pfam" id="PF08264">
    <property type="entry name" value="Anticodon_1"/>
    <property type="match status" value="1"/>
</dbReference>
<comment type="subcellular location">
    <subcellularLocation>
        <location evidence="9">Cytoplasm</location>
    </subcellularLocation>
</comment>
<comment type="similarity">
    <text evidence="1 9 10">Belongs to the class-I aminoacyl-tRNA synthetase family.</text>
</comment>
<feature type="binding site" evidence="9">
    <location>
        <position position="766"/>
    </location>
    <ligand>
        <name>ATP</name>
        <dbReference type="ChEBI" id="CHEBI:30616"/>
    </ligand>
</feature>
<keyword evidence="16" id="KW-1185">Reference proteome</keyword>
<evidence type="ECO:0000256" key="5">
    <source>
        <dbReference type="ARBA" id="ARBA00022840"/>
    </source>
</evidence>